<dbReference type="InterPro" id="IPR017941">
    <property type="entry name" value="Rieske_2Fe-2S"/>
</dbReference>
<dbReference type="InterPro" id="IPR036922">
    <property type="entry name" value="Rieske_2Fe-2S_sf"/>
</dbReference>
<evidence type="ECO:0000256" key="1">
    <source>
        <dbReference type="ARBA" id="ARBA00002494"/>
    </source>
</evidence>
<evidence type="ECO:0000256" key="6">
    <source>
        <dbReference type="ARBA" id="ARBA00023014"/>
    </source>
</evidence>
<accession>A0ABP6W2K9</accession>
<dbReference type="CDD" id="cd03467">
    <property type="entry name" value="Rieske"/>
    <property type="match status" value="1"/>
</dbReference>
<gene>
    <name evidence="13" type="ORF">GCM10022263_32940</name>
</gene>
<sequence>MSRRRALVGVATLGVGAPLLAACGDDASSATDPVPSDPTGALTTAAPSPPTTGSAATDPAATDPAATATASGLVAAADVAVGGGVVLPAQEIVVTQPAAGVFKAFSALCTHQGCLVGTVADGAIQCACHGSSFSAADGSVQVGPASSPLAAVAVRVVEGQVRRA</sequence>
<dbReference type="Gene3D" id="2.102.10.10">
    <property type="entry name" value="Rieske [2Fe-2S] iron-sulphur domain"/>
    <property type="match status" value="1"/>
</dbReference>
<reference evidence="14" key="1">
    <citation type="journal article" date="2019" name="Int. J. Syst. Evol. Microbiol.">
        <title>The Global Catalogue of Microorganisms (GCM) 10K type strain sequencing project: providing services to taxonomists for standard genome sequencing and annotation.</title>
        <authorList>
            <consortium name="The Broad Institute Genomics Platform"/>
            <consortium name="The Broad Institute Genome Sequencing Center for Infectious Disease"/>
            <person name="Wu L."/>
            <person name="Ma J."/>
        </authorList>
    </citation>
    <scope>NUCLEOTIDE SEQUENCE [LARGE SCALE GENOMIC DNA]</scope>
    <source>
        <strain evidence="14">JCM 17460</strain>
    </source>
</reference>
<evidence type="ECO:0000256" key="4">
    <source>
        <dbReference type="ARBA" id="ARBA00022723"/>
    </source>
</evidence>
<dbReference type="PANTHER" id="PTHR10134">
    <property type="entry name" value="CYTOCHROME B-C1 COMPLEX SUBUNIT RIESKE, MITOCHONDRIAL"/>
    <property type="match status" value="1"/>
</dbReference>
<evidence type="ECO:0000256" key="7">
    <source>
        <dbReference type="ARBA" id="ARBA00023157"/>
    </source>
</evidence>
<comment type="function">
    <text evidence="1">Iron-sulfur subunit of the cytochrome bc1 complex, an essential component of the respiratory electron transport chain required for ATP synthesis. The bc1 complex catalyzes the oxidation of menaquinol and the reduction of cytochrome c in the respiratory chain. The bc1 complex operates through a Q-cycle mechanism that couples electron transfer to generation of the proton gradient that drives ATP synthesis.</text>
</comment>
<evidence type="ECO:0000256" key="10">
    <source>
        <dbReference type="SAM" id="MobiDB-lite"/>
    </source>
</evidence>
<dbReference type="PROSITE" id="PS51296">
    <property type="entry name" value="RIESKE"/>
    <property type="match status" value="1"/>
</dbReference>
<evidence type="ECO:0000256" key="9">
    <source>
        <dbReference type="ARBA" id="ARBA00034078"/>
    </source>
</evidence>
<keyword evidence="7" id="KW-1015">Disulfide bond</keyword>
<keyword evidence="4" id="KW-0479">Metal-binding</keyword>
<feature type="chain" id="PRO_5046265177" description="Cytochrome bc1 complex Rieske iron-sulfur subunit" evidence="11">
    <location>
        <begin position="22"/>
        <end position="164"/>
    </location>
</feature>
<evidence type="ECO:0000256" key="8">
    <source>
        <dbReference type="ARBA" id="ARBA00029586"/>
    </source>
</evidence>
<dbReference type="Pfam" id="PF00355">
    <property type="entry name" value="Rieske"/>
    <property type="match status" value="1"/>
</dbReference>
<organism evidence="13 14">
    <name type="scientific">Nocardioides daeguensis</name>
    <dbReference type="NCBI Taxonomy" id="908359"/>
    <lineage>
        <taxon>Bacteria</taxon>
        <taxon>Bacillati</taxon>
        <taxon>Actinomycetota</taxon>
        <taxon>Actinomycetes</taxon>
        <taxon>Propionibacteriales</taxon>
        <taxon>Nocardioidaceae</taxon>
        <taxon>Nocardioides</taxon>
    </lineage>
</organism>
<evidence type="ECO:0000256" key="3">
    <source>
        <dbReference type="ARBA" id="ARBA00022714"/>
    </source>
</evidence>
<evidence type="ECO:0000259" key="12">
    <source>
        <dbReference type="PROSITE" id="PS51296"/>
    </source>
</evidence>
<evidence type="ECO:0000313" key="13">
    <source>
        <dbReference type="EMBL" id="GAA3543210.1"/>
    </source>
</evidence>
<proteinExistence type="predicted"/>
<dbReference type="InterPro" id="IPR005805">
    <property type="entry name" value="Rieske_Fe-S_prot_C"/>
</dbReference>
<keyword evidence="11" id="KW-0732">Signal</keyword>
<comment type="cofactor">
    <cofactor evidence="9">
        <name>[2Fe-2S] cluster</name>
        <dbReference type="ChEBI" id="CHEBI:190135"/>
    </cofactor>
</comment>
<name>A0ABP6W2K9_9ACTN</name>
<feature type="region of interest" description="Disordered" evidence="10">
    <location>
        <begin position="26"/>
        <end position="64"/>
    </location>
</feature>
<dbReference type="EMBL" id="BAABBB010000018">
    <property type="protein sequence ID" value="GAA3543210.1"/>
    <property type="molecule type" value="Genomic_DNA"/>
</dbReference>
<keyword evidence="6" id="KW-0411">Iron-sulfur</keyword>
<comment type="caution">
    <text evidence="13">The sequence shown here is derived from an EMBL/GenBank/DDBJ whole genome shotgun (WGS) entry which is preliminary data.</text>
</comment>
<keyword evidence="5" id="KW-0408">Iron</keyword>
<feature type="compositionally biased region" description="Low complexity" evidence="10">
    <location>
        <begin position="38"/>
        <end position="64"/>
    </location>
</feature>
<evidence type="ECO:0000256" key="2">
    <source>
        <dbReference type="ARBA" id="ARBA00015816"/>
    </source>
</evidence>
<dbReference type="PROSITE" id="PS51257">
    <property type="entry name" value="PROKAR_LIPOPROTEIN"/>
    <property type="match status" value="1"/>
</dbReference>
<keyword evidence="3" id="KW-0001">2Fe-2S</keyword>
<keyword evidence="14" id="KW-1185">Reference proteome</keyword>
<evidence type="ECO:0000256" key="11">
    <source>
        <dbReference type="SAM" id="SignalP"/>
    </source>
</evidence>
<feature type="domain" description="Rieske" evidence="12">
    <location>
        <begin position="71"/>
        <end position="163"/>
    </location>
</feature>
<evidence type="ECO:0000313" key="14">
    <source>
        <dbReference type="Proteomes" id="UP001500301"/>
    </source>
</evidence>
<feature type="signal peptide" evidence="11">
    <location>
        <begin position="1"/>
        <end position="21"/>
    </location>
</feature>
<protein>
    <recommendedName>
        <fullName evidence="2">Cytochrome bc1 complex Rieske iron-sulfur subunit</fullName>
    </recommendedName>
    <alternativeName>
        <fullName evidence="8">Cytochrome bc1 reductase complex subunit QcrA</fullName>
    </alternativeName>
</protein>
<dbReference type="Proteomes" id="UP001500301">
    <property type="component" value="Unassembled WGS sequence"/>
</dbReference>
<dbReference type="SUPFAM" id="SSF50022">
    <property type="entry name" value="ISP domain"/>
    <property type="match status" value="1"/>
</dbReference>
<dbReference type="PRINTS" id="PR00162">
    <property type="entry name" value="RIESKE"/>
</dbReference>
<evidence type="ECO:0000256" key="5">
    <source>
        <dbReference type="ARBA" id="ARBA00023004"/>
    </source>
</evidence>
<dbReference type="InterPro" id="IPR014349">
    <property type="entry name" value="Rieske_Fe-S_prot"/>
</dbReference>